<reference evidence="3 4" key="1">
    <citation type="submission" date="2025-04" db="UniProtKB">
        <authorList>
            <consortium name="RefSeq"/>
        </authorList>
    </citation>
    <scope>IDENTIFICATION</scope>
    <source>
        <tissue evidence="3 4">Whole organism</tissue>
    </source>
</reference>
<dbReference type="PANTHER" id="PTHR12517:SF0">
    <property type="entry name" value="INTERMEMBRANE LIPID TRANSFER PROTEIN VPS13B"/>
    <property type="match status" value="1"/>
</dbReference>
<dbReference type="AlphaFoldDB" id="A0A6J1RXD4"/>
<dbReference type="GeneID" id="113201858"/>
<name>A0A6J1RXD4_FRAOC</name>
<dbReference type="RefSeq" id="XP_052127106.1">
    <property type="nucleotide sequence ID" value="XM_052271146.1"/>
</dbReference>
<accession>A0A6J1RXD4</accession>
<evidence type="ECO:0000313" key="3">
    <source>
        <dbReference type="RefSeq" id="XP_026271600.1"/>
    </source>
</evidence>
<sequence length="237" mass="25520">MFTKPLSGAADLVAMTGQGLLQGAGWSNLPQQRDQAKAERGNPQRSALVKFSKIQHPIVSQCLLVLEATLESSSSRFKAVTLLLTTQNLIVLSADETDPTILTISFNGAPPVDQRMWDFVNGCQYAVNTGPPALETSEDIRPASPIPLSSTLPLSMQTVEHQSAPEVEDTNPNLNLSRSSSDDGGVSLSAVQPADTSASATVRPPTIFHVNPLIQRHFIILLKVAQRQIQSQGFQIL</sequence>
<feature type="compositionally biased region" description="Polar residues" evidence="1">
    <location>
        <begin position="170"/>
        <end position="179"/>
    </location>
</feature>
<organism evidence="2 3">
    <name type="scientific">Frankliniella occidentalis</name>
    <name type="common">Western flower thrips</name>
    <name type="synonym">Euthrips occidentalis</name>
    <dbReference type="NCBI Taxonomy" id="133901"/>
    <lineage>
        <taxon>Eukaryota</taxon>
        <taxon>Metazoa</taxon>
        <taxon>Ecdysozoa</taxon>
        <taxon>Arthropoda</taxon>
        <taxon>Hexapoda</taxon>
        <taxon>Insecta</taxon>
        <taxon>Pterygota</taxon>
        <taxon>Neoptera</taxon>
        <taxon>Paraneoptera</taxon>
        <taxon>Thysanoptera</taxon>
        <taxon>Terebrantia</taxon>
        <taxon>Thripoidea</taxon>
        <taxon>Thripidae</taxon>
        <taxon>Frankliniella</taxon>
    </lineage>
</organism>
<evidence type="ECO:0000313" key="2">
    <source>
        <dbReference type="Proteomes" id="UP000504606"/>
    </source>
</evidence>
<gene>
    <name evidence="3 4" type="primary">LOC113201858</name>
</gene>
<dbReference type="Proteomes" id="UP000504606">
    <property type="component" value="Unplaced"/>
</dbReference>
<evidence type="ECO:0000313" key="4">
    <source>
        <dbReference type="RefSeq" id="XP_052127106.1"/>
    </source>
</evidence>
<dbReference type="OrthoDB" id="445152at2759"/>
<proteinExistence type="predicted"/>
<dbReference type="PANTHER" id="PTHR12517">
    <property type="entry name" value="VACUOLAR PROTEIN SORTING-ASSOCIATED PROTEIN 13B"/>
    <property type="match status" value="1"/>
</dbReference>
<dbReference type="RefSeq" id="XP_026271600.1">
    <property type="nucleotide sequence ID" value="XM_026415815.2"/>
</dbReference>
<dbReference type="KEGG" id="foc:113201858"/>
<dbReference type="InterPro" id="IPR039782">
    <property type="entry name" value="VPS13B"/>
</dbReference>
<protein>
    <submittedName>
        <fullName evidence="3 4">Uncharacterized protein LOC113201858</fullName>
    </submittedName>
</protein>
<keyword evidence="2" id="KW-1185">Reference proteome</keyword>
<evidence type="ECO:0000256" key="1">
    <source>
        <dbReference type="SAM" id="MobiDB-lite"/>
    </source>
</evidence>
<feature type="region of interest" description="Disordered" evidence="1">
    <location>
        <begin position="158"/>
        <end position="200"/>
    </location>
</feature>